<dbReference type="SMART" id="SM00368">
    <property type="entry name" value="LRR_RI"/>
    <property type="match status" value="5"/>
</dbReference>
<dbReference type="InParanoid" id="A0A6J2XRP7"/>
<evidence type="ECO:0000256" key="1">
    <source>
        <dbReference type="ARBA" id="ARBA00022737"/>
    </source>
</evidence>
<dbReference type="InterPro" id="IPR032675">
    <property type="entry name" value="LRR_dom_sf"/>
</dbReference>
<dbReference type="PANTHER" id="PTHR24111">
    <property type="entry name" value="LEUCINE-RICH REPEAT-CONTAINING PROTEIN 34"/>
    <property type="match status" value="1"/>
</dbReference>
<dbReference type="KEGG" id="soy:115880259"/>
<accession>A0A6J2XRP7</accession>
<dbReference type="SUPFAM" id="SSF52047">
    <property type="entry name" value="RNI-like"/>
    <property type="match status" value="1"/>
</dbReference>
<dbReference type="InterPro" id="IPR052201">
    <property type="entry name" value="LRR-containing_regulator"/>
</dbReference>
<proteinExistence type="predicted"/>
<feature type="compositionally biased region" description="Basic and acidic residues" evidence="2">
    <location>
        <begin position="421"/>
        <end position="440"/>
    </location>
</feature>
<dbReference type="AlphaFoldDB" id="A0A6J2XRP7"/>
<dbReference type="Proteomes" id="UP000504635">
    <property type="component" value="Unplaced"/>
</dbReference>
<dbReference type="InterPro" id="IPR001611">
    <property type="entry name" value="Leu-rich_rpt"/>
</dbReference>
<dbReference type="Pfam" id="PF13516">
    <property type="entry name" value="LRR_6"/>
    <property type="match status" value="4"/>
</dbReference>
<dbReference type="PANTHER" id="PTHR24111:SF0">
    <property type="entry name" value="LEUCINE-RICH REPEAT-CONTAINING PROTEIN"/>
    <property type="match status" value="1"/>
</dbReference>
<dbReference type="GeneID" id="115880259"/>
<keyword evidence="3" id="KW-1185">Reference proteome</keyword>
<keyword evidence="1" id="KW-0677">Repeat</keyword>
<gene>
    <name evidence="4" type="primary">LOC115880259</name>
</gene>
<reference evidence="4" key="1">
    <citation type="submission" date="2025-08" db="UniProtKB">
        <authorList>
            <consortium name="RefSeq"/>
        </authorList>
    </citation>
    <scope>IDENTIFICATION</scope>
    <source>
        <tissue evidence="4">Gonads</tissue>
    </source>
</reference>
<protein>
    <submittedName>
        <fullName evidence="4">Ribonuclease inhibitor-like</fullName>
    </submittedName>
</protein>
<evidence type="ECO:0000313" key="3">
    <source>
        <dbReference type="Proteomes" id="UP000504635"/>
    </source>
</evidence>
<feature type="region of interest" description="Disordered" evidence="2">
    <location>
        <begin position="420"/>
        <end position="440"/>
    </location>
</feature>
<sequence length="440" mass="50165">MTKKRIDEVFFLLFCEKNSDGTKHLRLLGRELYQRVGKRLEPEDMLELSNFLTKYPEVKSVDLAYNNIGDYGIEILAENYFSQANNLEYLNVMHCDINVRGMMLLSEANYLNLKELRLVGNKLGNYGARYIGRFIENCTSLETLHIGETDQTLESIESLLIVIEKSSLRSVDISRIIPQTFYSSYSDSILADDLAVLLKLNDTLEVLQVQKCEFDGHDVELLLSGLKVHRNLYMLDLSANRIGDHGVNLLSTWLRTRPLLIALNISSNDIGTRGAQSLALDLPFSRLRLLDLHNNRIGDQGISDIIDTLKKSVQIRMLFIWGNVLRHRSLSKLDRAIKAGVLNQECVDVRVYAADGKLEAAYYSTNRYVQMFYSVSSYGFPPELKIIKNQIAAPDAKPRALIDLDFIDRYPPVDETLTSQEKNDISNMDLEREHSNNKCV</sequence>
<dbReference type="OrthoDB" id="272549at2759"/>
<evidence type="ECO:0000256" key="2">
    <source>
        <dbReference type="SAM" id="MobiDB-lite"/>
    </source>
</evidence>
<dbReference type="RefSeq" id="XP_030753299.1">
    <property type="nucleotide sequence ID" value="XM_030897439.1"/>
</dbReference>
<organism evidence="3 4">
    <name type="scientific">Sitophilus oryzae</name>
    <name type="common">Rice weevil</name>
    <name type="synonym">Curculio oryzae</name>
    <dbReference type="NCBI Taxonomy" id="7048"/>
    <lineage>
        <taxon>Eukaryota</taxon>
        <taxon>Metazoa</taxon>
        <taxon>Ecdysozoa</taxon>
        <taxon>Arthropoda</taxon>
        <taxon>Hexapoda</taxon>
        <taxon>Insecta</taxon>
        <taxon>Pterygota</taxon>
        <taxon>Neoptera</taxon>
        <taxon>Endopterygota</taxon>
        <taxon>Coleoptera</taxon>
        <taxon>Polyphaga</taxon>
        <taxon>Cucujiformia</taxon>
        <taxon>Curculionidae</taxon>
        <taxon>Dryophthorinae</taxon>
        <taxon>Sitophilus</taxon>
    </lineage>
</organism>
<evidence type="ECO:0000313" key="4">
    <source>
        <dbReference type="RefSeq" id="XP_030753299.1"/>
    </source>
</evidence>
<name>A0A6J2XRP7_SITOR</name>
<dbReference type="Gene3D" id="3.80.10.10">
    <property type="entry name" value="Ribonuclease Inhibitor"/>
    <property type="match status" value="2"/>
</dbReference>